<dbReference type="EMBL" id="CAMPGE010017717">
    <property type="protein sequence ID" value="CAI2376177.1"/>
    <property type="molecule type" value="Genomic_DNA"/>
</dbReference>
<gene>
    <name evidence="2" type="ORF">ECRASSUSDP1_LOCUS17546</name>
</gene>
<evidence type="ECO:0000313" key="3">
    <source>
        <dbReference type="Proteomes" id="UP001295684"/>
    </source>
</evidence>
<accession>A0AAD2D143</accession>
<protein>
    <submittedName>
        <fullName evidence="2">Uncharacterized protein</fullName>
    </submittedName>
</protein>
<sequence>MNKQEQTTACDRRKFENAPRFSRKHRVSQHKHLSDCKTIREVARTRAFHSNNGGEKARYIFLRSN</sequence>
<comment type="caution">
    <text evidence="2">The sequence shown here is derived from an EMBL/GenBank/DDBJ whole genome shotgun (WGS) entry which is preliminary data.</text>
</comment>
<keyword evidence="3" id="KW-1185">Reference proteome</keyword>
<evidence type="ECO:0000256" key="1">
    <source>
        <dbReference type="SAM" id="MobiDB-lite"/>
    </source>
</evidence>
<feature type="region of interest" description="Disordered" evidence="1">
    <location>
        <begin position="1"/>
        <end position="29"/>
    </location>
</feature>
<dbReference type="AlphaFoldDB" id="A0AAD2D143"/>
<reference evidence="2" key="1">
    <citation type="submission" date="2023-07" db="EMBL/GenBank/DDBJ databases">
        <authorList>
            <consortium name="AG Swart"/>
            <person name="Singh M."/>
            <person name="Singh A."/>
            <person name="Seah K."/>
            <person name="Emmerich C."/>
        </authorList>
    </citation>
    <scope>NUCLEOTIDE SEQUENCE</scope>
    <source>
        <strain evidence="2">DP1</strain>
    </source>
</reference>
<name>A0AAD2D143_EUPCR</name>
<evidence type="ECO:0000313" key="2">
    <source>
        <dbReference type="EMBL" id="CAI2376177.1"/>
    </source>
</evidence>
<proteinExistence type="predicted"/>
<dbReference type="Proteomes" id="UP001295684">
    <property type="component" value="Unassembled WGS sequence"/>
</dbReference>
<organism evidence="2 3">
    <name type="scientific">Euplotes crassus</name>
    <dbReference type="NCBI Taxonomy" id="5936"/>
    <lineage>
        <taxon>Eukaryota</taxon>
        <taxon>Sar</taxon>
        <taxon>Alveolata</taxon>
        <taxon>Ciliophora</taxon>
        <taxon>Intramacronucleata</taxon>
        <taxon>Spirotrichea</taxon>
        <taxon>Hypotrichia</taxon>
        <taxon>Euplotida</taxon>
        <taxon>Euplotidae</taxon>
        <taxon>Moneuplotes</taxon>
    </lineage>
</organism>